<feature type="domain" description="Helicase ATP-binding" evidence="6">
    <location>
        <begin position="340"/>
        <end position="508"/>
    </location>
</feature>
<organism evidence="8 9">
    <name type="scientific">Streptomyces alfalfae</name>
    <dbReference type="NCBI Taxonomy" id="1642299"/>
    <lineage>
        <taxon>Bacteria</taxon>
        <taxon>Bacillati</taxon>
        <taxon>Actinomycetota</taxon>
        <taxon>Actinomycetes</taxon>
        <taxon>Kitasatosporales</taxon>
        <taxon>Streptomycetaceae</taxon>
        <taxon>Streptomyces</taxon>
    </lineage>
</organism>
<dbReference type="Gene3D" id="3.40.50.300">
    <property type="entry name" value="P-loop containing nucleotide triphosphate hydrolases"/>
    <property type="match status" value="2"/>
</dbReference>
<dbReference type="Gene3D" id="1.10.3380.30">
    <property type="match status" value="1"/>
</dbReference>
<dbReference type="PROSITE" id="PS51192">
    <property type="entry name" value="HELICASE_ATP_BIND_1"/>
    <property type="match status" value="1"/>
</dbReference>
<keyword evidence="1" id="KW-0547">Nucleotide-binding</keyword>
<proteinExistence type="predicted"/>
<accession>A0A7T4TX62</accession>
<dbReference type="GO" id="GO:0004386">
    <property type="term" value="F:helicase activity"/>
    <property type="evidence" value="ECO:0007669"/>
    <property type="project" value="UniProtKB-KW"/>
</dbReference>
<dbReference type="GO" id="GO:0003676">
    <property type="term" value="F:nucleic acid binding"/>
    <property type="evidence" value="ECO:0007669"/>
    <property type="project" value="InterPro"/>
</dbReference>
<dbReference type="GO" id="GO:0005524">
    <property type="term" value="F:ATP binding"/>
    <property type="evidence" value="ECO:0007669"/>
    <property type="project" value="UniProtKB-KW"/>
</dbReference>
<evidence type="ECO:0000313" key="9">
    <source>
        <dbReference type="Proteomes" id="UP000596130"/>
    </source>
</evidence>
<feature type="region of interest" description="Disordered" evidence="5">
    <location>
        <begin position="760"/>
        <end position="779"/>
    </location>
</feature>
<evidence type="ECO:0000256" key="3">
    <source>
        <dbReference type="ARBA" id="ARBA00022806"/>
    </source>
</evidence>
<dbReference type="PANTHER" id="PTHR47961:SF6">
    <property type="entry name" value="DNA-DIRECTED DNA POLYMERASE"/>
    <property type="match status" value="1"/>
</dbReference>
<dbReference type="RefSeq" id="WP_198501950.1">
    <property type="nucleotide sequence ID" value="NZ_CP065959.1"/>
</dbReference>
<dbReference type="InterPro" id="IPR050474">
    <property type="entry name" value="Hel308_SKI2-like"/>
</dbReference>
<feature type="domain" description="Helicase C-terminal" evidence="7">
    <location>
        <begin position="539"/>
        <end position="715"/>
    </location>
</feature>
<evidence type="ECO:0000256" key="1">
    <source>
        <dbReference type="ARBA" id="ARBA00022741"/>
    </source>
</evidence>
<evidence type="ECO:0000256" key="4">
    <source>
        <dbReference type="ARBA" id="ARBA00022840"/>
    </source>
</evidence>
<gene>
    <name evidence="8" type="ORF">I8755_05590</name>
</gene>
<dbReference type="SMART" id="SM00487">
    <property type="entry name" value="DEXDc"/>
    <property type="match status" value="1"/>
</dbReference>
<name>A0A7T4TX62_9ACTN</name>
<reference evidence="8 9" key="1">
    <citation type="submission" date="2020-12" db="EMBL/GenBank/DDBJ databases">
        <title>Identification and biosynthesis of polyene macrolides produced by Streptomyces alfalfae Men-myco-93-63.</title>
        <authorList>
            <person name="Liu D."/>
            <person name="Li Y."/>
            <person name="Liu L."/>
            <person name="Han X."/>
            <person name="Shen F."/>
        </authorList>
    </citation>
    <scope>NUCLEOTIDE SEQUENCE [LARGE SCALE GENOMIC DNA]</scope>
    <source>
        <strain evidence="8 9">Men-myco-93-63</strain>
    </source>
</reference>
<dbReference type="InterPro" id="IPR011545">
    <property type="entry name" value="DEAD/DEAH_box_helicase_dom"/>
</dbReference>
<evidence type="ECO:0000313" key="8">
    <source>
        <dbReference type="EMBL" id="QQC87932.1"/>
    </source>
</evidence>
<sequence length="1102" mass="118202">MRTAGGGERAGSAASGETVPDLVRTRWGVELTAPLLARFEEPGWSYEERVPRGCPACGGELHSLRRPYESQGRVYRYVAVVCPSCPAAYALADLGVKRYDKLMGRSGREPAPAPVPAANPDAAPGADDTWRMLLGPCPTGDKPGGLTITPIHASPGVTLRPGPGPARVITSNSASPASGWPADLPLPAEPEPRLLYWCKVTDPHWRPPAAAIDAAEDIRVIMPDGPDFDALRAHLADKGVPYRCARHWQEAEVVGTVNDVGGRTDLVAFPVRTGPLPAAPVAGPGAHAARDAFALQWDALDALAEDADDAYVPVTDLVPQGWARFLKYPTFNPAQADAVPAVIEDDGNVVVVAPTGAGKTPIGMVAALKANAQGRKAAWLVPQRSLTDELDRELDLWRDNGLSVVRLTGEYAVDAELIRKADIWIATTEKFEAICRTGSLRDALADVGCLVVDEVHLLGDPGRGPVLEALLARVGQDTGQVRIVGLSATVANADEVADWLGARLVRTTWRPTRLIWQIPVPAASTNSDRGARAAARTRAAARQVRAIADEGGSALVFCGNKRGVRMTALALAEERGAITKGVDKDDPEAVERLCSPTGVRLHYRDWPYKREAEKAFRSRAANALVATSTVAAGVNLPARAVVVRDTEIGLDRVEVSMVQQMFGRAGRVGAGEREGWAFLLTDGADRPEWQARLAAGYTVRSRIRERLPDHLLAEAVQGRVRTLREAEDWWTRTLSSYQGNESFDPLHDAVEFLIEARFLRRGPGPGPDPGPDPVPEPEDTLAATELGTLTSRFMLATDLADDLSDALRAAPVPRDPDAAEHLLTVLLAAHLPNLQQAQFTDRARATLLRVLHDGGHLDPPASESDGAPARPVDEPVTPGDLARAALLLVAHSPQVFRTRSPYVLGIPAESLTGIYEESQRYLAWLGAQGPLGTAHPWAAVVAADLAARIRWRELGPRRGSGRLLWMCEQMATAPLAARLVPRMWRAARTRGIGAPDWPGTTPPTGCALPDQRYRQLLAERTTGALLTPGPDGVLVRGCPRGATVQLWDGTSVESHPAEHSPVDIPYPRPAPDDPQLGHCGAAVFTRGDRCATGWLSAYNGLD</sequence>
<dbReference type="AlphaFoldDB" id="A0A7T4TX62"/>
<feature type="compositionally biased region" description="Pro residues" evidence="5">
    <location>
        <begin position="764"/>
        <end position="774"/>
    </location>
</feature>
<dbReference type="Pfam" id="PF00271">
    <property type="entry name" value="Helicase_C"/>
    <property type="match status" value="1"/>
</dbReference>
<dbReference type="Proteomes" id="UP000596130">
    <property type="component" value="Chromosome"/>
</dbReference>
<keyword evidence="2" id="KW-0378">Hydrolase</keyword>
<dbReference type="EMBL" id="CP065959">
    <property type="protein sequence ID" value="QQC87932.1"/>
    <property type="molecule type" value="Genomic_DNA"/>
</dbReference>
<keyword evidence="4" id="KW-0067">ATP-binding</keyword>
<dbReference type="SMART" id="SM00490">
    <property type="entry name" value="HELICc"/>
    <property type="match status" value="1"/>
</dbReference>
<dbReference type="InterPro" id="IPR001650">
    <property type="entry name" value="Helicase_C-like"/>
</dbReference>
<dbReference type="PANTHER" id="PTHR47961">
    <property type="entry name" value="DNA POLYMERASE THETA, PUTATIVE (AFU_ORTHOLOGUE AFUA_1G05260)-RELATED"/>
    <property type="match status" value="1"/>
</dbReference>
<evidence type="ECO:0000256" key="2">
    <source>
        <dbReference type="ARBA" id="ARBA00022801"/>
    </source>
</evidence>
<evidence type="ECO:0000259" key="6">
    <source>
        <dbReference type="PROSITE" id="PS51192"/>
    </source>
</evidence>
<evidence type="ECO:0000259" key="7">
    <source>
        <dbReference type="PROSITE" id="PS51194"/>
    </source>
</evidence>
<keyword evidence="3 8" id="KW-0347">Helicase</keyword>
<dbReference type="GO" id="GO:0016787">
    <property type="term" value="F:hydrolase activity"/>
    <property type="evidence" value="ECO:0007669"/>
    <property type="project" value="UniProtKB-KW"/>
</dbReference>
<dbReference type="InterPro" id="IPR027417">
    <property type="entry name" value="P-loop_NTPase"/>
</dbReference>
<dbReference type="Pfam" id="PF00270">
    <property type="entry name" value="DEAD"/>
    <property type="match status" value="1"/>
</dbReference>
<feature type="region of interest" description="Disordered" evidence="5">
    <location>
        <begin position="854"/>
        <end position="876"/>
    </location>
</feature>
<dbReference type="PROSITE" id="PS51194">
    <property type="entry name" value="HELICASE_CTER"/>
    <property type="match status" value="1"/>
</dbReference>
<dbReference type="SUPFAM" id="SSF52540">
    <property type="entry name" value="P-loop containing nucleoside triphosphate hydrolases"/>
    <property type="match status" value="2"/>
</dbReference>
<dbReference type="InterPro" id="IPR014001">
    <property type="entry name" value="Helicase_ATP-bd"/>
</dbReference>
<evidence type="ECO:0000256" key="5">
    <source>
        <dbReference type="SAM" id="MobiDB-lite"/>
    </source>
</evidence>
<protein>
    <submittedName>
        <fullName evidence="8">DEAD/DEAH box helicase</fullName>
    </submittedName>
</protein>